<evidence type="ECO:0000256" key="3">
    <source>
        <dbReference type="ARBA" id="ARBA00023065"/>
    </source>
</evidence>
<evidence type="ECO:0000313" key="5">
    <source>
        <dbReference type="Proteomes" id="UP000245884"/>
    </source>
</evidence>
<dbReference type="GO" id="GO:0046961">
    <property type="term" value="F:proton-transporting ATPase activity, rotational mechanism"/>
    <property type="evidence" value="ECO:0007669"/>
    <property type="project" value="InterPro"/>
</dbReference>
<gene>
    <name evidence="4" type="ORF">BDZ90DRAFT_234321</name>
</gene>
<keyword evidence="2" id="KW-0813">Transport</keyword>
<sequence length="201" mass="22602">MEKAREIQVKADEEFAIEKSKIVRQEAISIEAAHDKKIKQAQVANKISESNATNKSRLSILQARETHLQDLFEGARSQLASLSKDSSKYQPLVTQLIVQGLLTLLEDKVSVTGRSADQDLIKKSADEAKKQYKEKSGRDVEIEVREGLGKDSNGGVVLHGLRGRIKIDNTLDERLRLLEEMMLPEIRLNLFGANPNRKFTH</sequence>
<dbReference type="AlphaFoldDB" id="A0A316UJY2"/>
<name>A0A316UJY2_9BASI</name>
<dbReference type="OrthoDB" id="10263003at2759"/>
<dbReference type="GO" id="GO:0033178">
    <property type="term" value="C:proton-transporting two-sector ATPase complex, catalytic domain"/>
    <property type="evidence" value="ECO:0007669"/>
    <property type="project" value="InterPro"/>
</dbReference>
<comment type="similarity">
    <text evidence="1">Belongs to the V-ATPase E subunit family.</text>
</comment>
<reference evidence="4 5" key="1">
    <citation type="journal article" date="2018" name="Mol. Biol. Evol.">
        <title>Broad Genomic Sampling Reveals a Smut Pathogenic Ancestry of the Fungal Clade Ustilaginomycotina.</title>
        <authorList>
            <person name="Kijpornyongpan T."/>
            <person name="Mondo S.J."/>
            <person name="Barry K."/>
            <person name="Sandor L."/>
            <person name="Lee J."/>
            <person name="Lipzen A."/>
            <person name="Pangilinan J."/>
            <person name="LaButti K."/>
            <person name="Hainaut M."/>
            <person name="Henrissat B."/>
            <person name="Grigoriev I.V."/>
            <person name="Spatafora J.W."/>
            <person name="Aime M.C."/>
        </authorList>
    </citation>
    <scope>NUCLEOTIDE SEQUENCE [LARGE SCALE GENOMIC DNA]</scope>
    <source>
        <strain evidence="4 5">MCA 5214</strain>
    </source>
</reference>
<dbReference type="RefSeq" id="XP_025359720.1">
    <property type="nucleotide sequence ID" value="XM_025506970.1"/>
</dbReference>
<dbReference type="InterPro" id="IPR038495">
    <property type="entry name" value="ATPase_E_C"/>
</dbReference>
<dbReference type="PANTHER" id="PTHR45715">
    <property type="entry name" value="ATPASE H+-TRANSPORTING V1 SUBUNIT E1A-RELATED"/>
    <property type="match status" value="1"/>
</dbReference>
<dbReference type="Gene3D" id="3.30.2320.30">
    <property type="entry name" value="ATP synthase, E subunit, C-terminal"/>
    <property type="match status" value="1"/>
</dbReference>
<keyword evidence="3" id="KW-0406">Ion transport</keyword>
<dbReference type="EMBL" id="KZ819677">
    <property type="protein sequence ID" value="PWN25108.1"/>
    <property type="molecule type" value="Genomic_DNA"/>
</dbReference>
<proteinExistence type="inferred from homology"/>
<dbReference type="Pfam" id="PF01991">
    <property type="entry name" value="vATP-synt_E"/>
    <property type="match status" value="1"/>
</dbReference>
<dbReference type="STRING" id="1569628.A0A316UJY2"/>
<dbReference type="SUPFAM" id="SSF160527">
    <property type="entry name" value="V-type ATPase subunit E-like"/>
    <property type="match status" value="1"/>
</dbReference>
<evidence type="ECO:0000313" key="4">
    <source>
        <dbReference type="EMBL" id="PWN25108.1"/>
    </source>
</evidence>
<keyword evidence="5" id="KW-1185">Reference proteome</keyword>
<dbReference type="InterPro" id="IPR002842">
    <property type="entry name" value="ATPase_V1_Esu"/>
</dbReference>
<dbReference type="Proteomes" id="UP000245884">
    <property type="component" value="Unassembled WGS sequence"/>
</dbReference>
<dbReference type="GeneID" id="37028793"/>
<dbReference type="Gene3D" id="6.10.250.1620">
    <property type="match status" value="1"/>
</dbReference>
<accession>A0A316UJY2</accession>
<protein>
    <submittedName>
        <fullName evidence="4">Putative vacuolar ATP synthase subunit E</fullName>
    </submittedName>
</protein>
<evidence type="ECO:0000256" key="2">
    <source>
        <dbReference type="ARBA" id="ARBA00022448"/>
    </source>
</evidence>
<organism evidence="4 5">
    <name type="scientific">Jaminaea rosea</name>
    <dbReference type="NCBI Taxonomy" id="1569628"/>
    <lineage>
        <taxon>Eukaryota</taxon>
        <taxon>Fungi</taxon>
        <taxon>Dikarya</taxon>
        <taxon>Basidiomycota</taxon>
        <taxon>Ustilaginomycotina</taxon>
        <taxon>Exobasidiomycetes</taxon>
        <taxon>Microstromatales</taxon>
        <taxon>Microstromatales incertae sedis</taxon>
        <taxon>Jaminaea</taxon>
    </lineage>
</organism>
<evidence type="ECO:0000256" key="1">
    <source>
        <dbReference type="ARBA" id="ARBA00005901"/>
    </source>
</evidence>